<protein>
    <submittedName>
        <fullName evidence="1">Uncharacterized protein</fullName>
    </submittedName>
</protein>
<proteinExistence type="predicted"/>
<organism evidence="1 2">
    <name type="scientific">Chryseobacterium indologenes</name>
    <name type="common">Flavobacterium indologenes</name>
    <dbReference type="NCBI Taxonomy" id="253"/>
    <lineage>
        <taxon>Bacteria</taxon>
        <taxon>Pseudomonadati</taxon>
        <taxon>Bacteroidota</taxon>
        <taxon>Flavobacteriia</taxon>
        <taxon>Flavobacteriales</taxon>
        <taxon>Weeksellaceae</taxon>
        <taxon>Chryseobacterium group</taxon>
        <taxon>Chryseobacterium</taxon>
    </lineage>
</organism>
<dbReference type="Proteomes" id="UP000037953">
    <property type="component" value="Unassembled WGS sequence"/>
</dbReference>
<dbReference type="OrthoDB" id="1258927at2"/>
<evidence type="ECO:0000313" key="2">
    <source>
        <dbReference type="Proteomes" id="UP000037953"/>
    </source>
</evidence>
<dbReference type="RefSeq" id="WP_062698390.1">
    <property type="nucleotide sequence ID" value="NZ_LJOD01000004.1"/>
</dbReference>
<name>A0A0N0ZXE0_CHRID</name>
<sequence>MKSLILKTIFIIALFLNIKVGSQILVNNDAYFQIYLDKEFMINDSPASYHKNSFIIINNTNKNYVINARGFMGFGDVYKNGMKITPYLFRPPSKPSDWGEKECKDNILIIPAKKSIKAVLRLSVLRGWYKIYDDADYIVDFETEHTKESPYYYGCEKYVDSLKNKGYKIYEGMLKGKVKLIPEQ</sequence>
<comment type="caution">
    <text evidence="1">The sequence shown here is derived from an EMBL/GenBank/DDBJ whole genome shotgun (WGS) entry which is preliminary data.</text>
</comment>
<accession>A0A0N0ZXE0</accession>
<evidence type="ECO:0000313" key="1">
    <source>
        <dbReference type="EMBL" id="KPE51746.1"/>
    </source>
</evidence>
<dbReference type="AlphaFoldDB" id="A0A0N0ZXE0"/>
<dbReference type="EMBL" id="LJOD01000004">
    <property type="protein sequence ID" value="KPE51746.1"/>
    <property type="molecule type" value="Genomic_DNA"/>
</dbReference>
<reference evidence="2" key="2">
    <citation type="submission" date="2015-09" db="EMBL/GenBank/DDBJ databases">
        <title>Draft genome sequence of a multidrug-resistant Chryseobacterium indologenes isolate from Malaysia.</title>
        <authorList>
            <person name="Yu C.Y."/>
            <person name="Ang G.Y."/>
            <person name="Chan K.-G."/>
        </authorList>
    </citation>
    <scope>NUCLEOTIDE SEQUENCE [LARGE SCALE GENOMIC DNA]</scope>
    <source>
        <strain evidence="2">CI_885</strain>
    </source>
</reference>
<dbReference type="PATRIC" id="fig|253.9.peg.3524"/>
<reference evidence="1 2" key="1">
    <citation type="journal article" date="2015" name="Genom Data">
        <title>Draft genome sequence of a multidrug-resistant Chryseobacterium indologenes isolate from Malaysia.</title>
        <authorList>
            <person name="Yu C.Y."/>
            <person name="Ang G.Y."/>
            <person name="Cheng H.J."/>
            <person name="Cheong Y.M."/>
            <person name="Yin W.F."/>
            <person name="Chan K.G."/>
        </authorList>
    </citation>
    <scope>NUCLEOTIDE SEQUENCE [LARGE SCALE GENOMIC DNA]</scope>
    <source>
        <strain evidence="1 2">CI_885</strain>
    </source>
</reference>
<gene>
    <name evidence="1" type="ORF">AOB46_08860</name>
</gene>